<dbReference type="GeneID" id="8856906"/>
<dbReference type="GO" id="GO:0016459">
    <property type="term" value="C:myosin complex"/>
    <property type="evidence" value="ECO:0007669"/>
    <property type="project" value="UniProtKB-KW"/>
</dbReference>
<dbReference type="OrthoDB" id="10055605at2759"/>
<dbReference type="PANTHER" id="PTHR13140:SF706">
    <property type="entry name" value="DILUTE CLASS UNCONVENTIONAL MYOSIN, ISOFORM C"/>
    <property type="match status" value="1"/>
</dbReference>
<dbReference type="InParanoid" id="D2VF08"/>
<comment type="similarity">
    <text evidence="6">Belongs to the TRAFAC class myosin-kinesin ATPase superfamily. Myosin family.</text>
</comment>
<dbReference type="Pfam" id="PF00063">
    <property type="entry name" value="Myosin_head"/>
    <property type="match status" value="1"/>
</dbReference>
<dbReference type="GO" id="GO:0051015">
    <property type="term" value="F:actin filament binding"/>
    <property type="evidence" value="ECO:0007669"/>
    <property type="project" value="TreeGrafter"/>
</dbReference>
<proteinExistence type="inferred from homology"/>
<protein>
    <submittedName>
        <fullName evidence="9">Myosin</fullName>
    </submittedName>
</protein>
<gene>
    <name evidence="9" type="ORF">NAEGRDRAFT_79699</name>
</gene>
<feature type="domain" description="Myosin motor" evidence="8">
    <location>
        <begin position="147"/>
        <end position="827"/>
    </location>
</feature>
<evidence type="ECO:0000256" key="3">
    <source>
        <dbReference type="ARBA" id="ARBA00023123"/>
    </source>
</evidence>
<feature type="binding site" evidence="6">
    <location>
        <begin position="227"/>
        <end position="234"/>
    </location>
    <ligand>
        <name>ATP</name>
        <dbReference type="ChEBI" id="CHEBI:30616"/>
    </ligand>
</feature>
<comment type="caution">
    <text evidence="6">Lacks conserved residue(s) required for the propagation of feature annotation.</text>
</comment>
<accession>D2VF08</accession>
<evidence type="ECO:0000313" key="10">
    <source>
        <dbReference type="Proteomes" id="UP000006671"/>
    </source>
</evidence>
<evidence type="ECO:0000256" key="5">
    <source>
        <dbReference type="ARBA" id="ARBA00023203"/>
    </source>
</evidence>
<feature type="compositionally biased region" description="Low complexity" evidence="7">
    <location>
        <begin position="51"/>
        <end position="65"/>
    </location>
</feature>
<sequence length="827" mass="92780">MSSANDSSPVSSSARRKQLLQKTQGLDNDKNSLSDSSENNLRSRSKAHPIFKTSSNASSSSSSPLKSTKLFSQLLSDQEFGDNHVWVLSSDLKPQQQVQNQLFQMGKLMERNGNVVNVELLNISDPKKKIAQVPVMGVMFMNPPGMSKLEDLTQLTHVNEPCILHHLKSRLEDNRNPLVFTDCGGFASIISNSVNNLRDGKISQKLPNQVFSKLNSTGENQSIILLGDSNSGKSTTVKLLLDSFGELTNSKIVSKASDALKIIELFSSSSTEQSKYSSRVSKKIGLQFTNSSLTGAHFECFNLEMSRAVVRVMEKISEKEGIPVEETDYKSGFINNFQVFYQMLADEKLKTKFKLTQLLNKELEQKTSFSSAVEKLFLNVGFTETNIGDVTKILCALLHLNNCDFVENESNTSAMTKLSENSFASFYRATRLLGVDDKELLFTMIKPTVAVGDSFVDTFVNAKQASHYRDLMVMTLYNGLFEWIVKNINDMLKNPECNREISLIDIGTGFESIATGVDAQRGVKYNGLEQLLVNYANERFKELIHDKLFNQEQEIYKSENIDWKPIDFSPFNSKSILLSTIEDTNDGVFTIIKKETNSMYKGSDEGAIIQELTKMFSGKSEQVSKLFKPNLVDMEFSLGHFNGKVTYKVIDWFQQAVYPISSIPQQSKEFLAKNSKNTIVQTVYSELLQGSNSVEFASDIYVKNVELLLKHISSTKYTYPVICIRNSSAGSSLAFNDKLVQKQVRNYGILEMIKLARKGYSSKFTFEKFVERFSSLVSSSKLGKDAKQNTLTILEEHKLQEKSDYKIGNSLLFLKGSQEAMLSALLK</sequence>
<dbReference type="GO" id="GO:0005524">
    <property type="term" value="F:ATP binding"/>
    <property type="evidence" value="ECO:0007669"/>
    <property type="project" value="UniProtKB-UniRule"/>
</dbReference>
<dbReference type="SMART" id="SM00242">
    <property type="entry name" value="MYSc"/>
    <property type="match status" value="1"/>
</dbReference>
<dbReference type="GO" id="GO:0000146">
    <property type="term" value="F:microfilament motor activity"/>
    <property type="evidence" value="ECO:0007669"/>
    <property type="project" value="TreeGrafter"/>
</dbReference>
<keyword evidence="10" id="KW-1185">Reference proteome</keyword>
<dbReference type="InterPro" id="IPR027417">
    <property type="entry name" value="P-loop_NTPase"/>
</dbReference>
<dbReference type="Gene3D" id="3.40.850.10">
    <property type="entry name" value="Kinesin motor domain"/>
    <property type="match status" value="1"/>
</dbReference>
<dbReference type="Gene3D" id="1.20.120.720">
    <property type="entry name" value="Myosin VI head, motor domain, U50 subdomain"/>
    <property type="match status" value="1"/>
</dbReference>
<dbReference type="CDD" id="cd00124">
    <property type="entry name" value="MYSc"/>
    <property type="match status" value="1"/>
</dbReference>
<evidence type="ECO:0000259" key="8">
    <source>
        <dbReference type="PROSITE" id="PS51456"/>
    </source>
</evidence>
<dbReference type="PANTHER" id="PTHR13140">
    <property type="entry name" value="MYOSIN"/>
    <property type="match status" value="1"/>
</dbReference>
<evidence type="ECO:0000256" key="2">
    <source>
        <dbReference type="ARBA" id="ARBA00022840"/>
    </source>
</evidence>
<dbReference type="STRING" id="5762.D2VF08"/>
<keyword evidence="1 6" id="KW-0547">Nucleotide-binding</keyword>
<evidence type="ECO:0000256" key="4">
    <source>
        <dbReference type="ARBA" id="ARBA00023175"/>
    </source>
</evidence>
<dbReference type="EMBL" id="GG738867">
    <property type="protein sequence ID" value="EFC44695.1"/>
    <property type="molecule type" value="Genomic_DNA"/>
</dbReference>
<dbReference type="AlphaFoldDB" id="D2VF08"/>
<dbReference type="OMA" id="SKAHPIF"/>
<keyword evidence="5 6" id="KW-0009">Actin-binding</keyword>
<name>D2VF08_NAEGR</name>
<dbReference type="PROSITE" id="PS51456">
    <property type="entry name" value="MYOSIN_MOTOR"/>
    <property type="match status" value="1"/>
</dbReference>
<dbReference type="RefSeq" id="XP_002677439.1">
    <property type="nucleotide sequence ID" value="XM_002677393.1"/>
</dbReference>
<reference evidence="9 10" key="1">
    <citation type="journal article" date="2010" name="Cell">
        <title>The genome of Naegleria gruberi illuminates early eukaryotic versatility.</title>
        <authorList>
            <person name="Fritz-Laylin L.K."/>
            <person name="Prochnik S.E."/>
            <person name="Ginger M.L."/>
            <person name="Dacks J.B."/>
            <person name="Carpenter M.L."/>
            <person name="Field M.C."/>
            <person name="Kuo A."/>
            <person name="Paredez A."/>
            <person name="Chapman J."/>
            <person name="Pham J."/>
            <person name="Shu S."/>
            <person name="Neupane R."/>
            <person name="Cipriano M."/>
            <person name="Mancuso J."/>
            <person name="Tu H."/>
            <person name="Salamov A."/>
            <person name="Lindquist E."/>
            <person name="Shapiro H."/>
            <person name="Lucas S."/>
            <person name="Grigoriev I.V."/>
            <person name="Cande W.Z."/>
            <person name="Fulton C."/>
            <person name="Rokhsar D.S."/>
            <person name="Dawson S.C."/>
        </authorList>
    </citation>
    <scope>NUCLEOTIDE SEQUENCE [LARGE SCALE GENOMIC DNA]</scope>
    <source>
        <strain evidence="9 10">NEG-M</strain>
    </source>
</reference>
<evidence type="ECO:0000313" key="9">
    <source>
        <dbReference type="EMBL" id="EFC44695.1"/>
    </source>
</evidence>
<feature type="compositionally biased region" description="Low complexity" evidence="7">
    <location>
        <begin position="1"/>
        <end position="13"/>
    </location>
</feature>
<dbReference type="VEuPathDB" id="AmoebaDB:NAEGRDRAFT_79699"/>
<dbReference type="Gene3D" id="1.10.10.820">
    <property type="match status" value="1"/>
</dbReference>
<dbReference type="KEGG" id="ngr:NAEGRDRAFT_79699"/>
<organism evidence="10">
    <name type="scientific">Naegleria gruberi</name>
    <name type="common">Amoeba</name>
    <dbReference type="NCBI Taxonomy" id="5762"/>
    <lineage>
        <taxon>Eukaryota</taxon>
        <taxon>Discoba</taxon>
        <taxon>Heterolobosea</taxon>
        <taxon>Tetramitia</taxon>
        <taxon>Eutetramitia</taxon>
        <taxon>Vahlkampfiidae</taxon>
        <taxon>Naegleria</taxon>
    </lineage>
</organism>
<keyword evidence="2 6" id="KW-0067">ATP-binding</keyword>
<dbReference type="GO" id="GO:0007015">
    <property type="term" value="P:actin filament organization"/>
    <property type="evidence" value="ECO:0007669"/>
    <property type="project" value="TreeGrafter"/>
</dbReference>
<dbReference type="InterPro" id="IPR036961">
    <property type="entry name" value="Kinesin_motor_dom_sf"/>
</dbReference>
<dbReference type="PRINTS" id="PR00193">
    <property type="entry name" value="MYOSINHEAVY"/>
</dbReference>
<evidence type="ECO:0000256" key="1">
    <source>
        <dbReference type="ARBA" id="ARBA00022741"/>
    </source>
</evidence>
<dbReference type="Gene3D" id="1.20.5.4820">
    <property type="match status" value="1"/>
</dbReference>
<dbReference type="InterPro" id="IPR001609">
    <property type="entry name" value="Myosin_head_motor_dom-like"/>
</dbReference>
<dbReference type="SUPFAM" id="SSF52540">
    <property type="entry name" value="P-loop containing nucleoside triphosphate hydrolases"/>
    <property type="match status" value="1"/>
</dbReference>
<evidence type="ECO:0000256" key="7">
    <source>
        <dbReference type="SAM" id="MobiDB-lite"/>
    </source>
</evidence>
<dbReference type="Proteomes" id="UP000006671">
    <property type="component" value="Unassembled WGS sequence"/>
</dbReference>
<dbReference type="eggNOG" id="KOG0161">
    <property type="taxonomic scope" value="Eukaryota"/>
</dbReference>
<evidence type="ECO:0000256" key="6">
    <source>
        <dbReference type="PROSITE-ProRule" id="PRU00782"/>
    </source>
</evidence>
<keyword evidence="4 6" id="KW-0505">Motor protein</keyword>
<feature type="compositionally biased region" description="Low complexity" evidence="7">
    <location>
        <begin position="33"/>
        <end position="42"/>
    </location>
</feature>
<dbReference type="Gene3D" id="1.20.58.530">
    <property type="match status" value="1"/>
</dbReference>
<dbReference type="GO" id="GO:0005737">
    <property type="term" value="C:cytoplasm"/>
    <property type="evidence" value="ECO:0007669"/>
    <property type="project" value="TreeGrafter"/>
</dbReference>
<feature type="region of interest" description="Disordered" evidence="7">
    <location>
        <begin position="1"/>
        <end position="65"/>
    </location>
</feature>
<keyword evidence="3 6" id="KW-0518">Myosin</keyword>
<dbReference type="GO" id="GO:0016020">
    <property type="term" value="C:membrane"/>
    <property type="evidence" value="ECO:0007669"/>
    <property type="project" value="TreeGrafter"/>
</dbReference>